<dbReference type="OrthoDB" id="7593573at2"/>
<evidence type="ECO:0000313" key="2">
    <source>
        <dbReference type="EMBL" id="ALS24731.1"/>
    </source>
</evidence>
<dbReference type="InterPro" id="IPR007527">
    <property type="entry name" value="Znf_SWIM"/>
</dbReference>
<protein>
    <submittedName>
        <fullName evidence="2">Zinc finger SWIM domain-containing protein</fullName>
    </submittedName>
</protein>
<evidence type="ECO:0000313" key="3">
    <source>
        <dbReference type="Proteomes" id="UP000061660"/>
    </source>
</evidence>
<dbReference type="PROSITE" id="PS50966">
    <property type="entry name" value="ZF_SWIM"/>
    <property type="match status" value="1"/>
</dbReference>
<dbReference type="EMBL" id="CP013652">
    <property type="protein sequence ID" value="ALS24731.1"/>
    <property type="molecule type" value="Genomic_DNA"/>
</dbReference>
<evidence type="ECO:0000256" key="1">
    <source>
        <dbReference type="SAM" id="MobiDB-lite"/>
    </source>
</evidence>
<dbReference type="GO" id="GO:0008270">
    <property type="term" value="F:zinc ion binding"/>
    <property type="evidence" value="ECO:0007669"/>
    <property type="project" value="InterPro"/>
</dbReference>
<keyword evidence="3" id="KW-1185">Reference proteome</keyword>
<reference evidence="3" key="1">
    <citation type="submission" date="2015-12" db="EMBL/GenBank/DDBJ databases">
        <title>Complete genome sequences of two moderately thermophilic Paenibacillus species.</title>
        <authorList>
            <person name="Butler R.III."/>
            <person name="Wang J."/>
            <person name="Stark B.C."/>
            <person name="Pombert J.-F."/>
        </authorList>
    </citation>
    <scope>NUCLEOTIDE SEQUENCE [LARGE SCALE GENOMIC DNA]</scope>
    <source>
        <strain evidence="3">32O-Y</strain>
    </source>
</reference>
<dbReference type="KEGG" id="pnp:IJ22_44450"/>
<proteinExistence type="predicted"/>
<gene>
    <name evidence="2" type="ORF">IJ22_44450</name>
</gene>
<feature type="region of interest" description="Disordered" evidence="1">
    <location>
        <begin position="116"/>
        <end position="142"/>
    </location>
</feature>
<dbReference type="RefSeq" id="WP_062410293.1">
    <property type="nucleotide sequence ID" value="NZ_BJCS01000013.1"/>
</dbReference>
<organism evidence="2 3">
    <name type="scientific">Paenibacillus naphthalenovorans</name>
    <dbReference type="NCBI Taxonomy" id="162209"/>
    <lineage>
        <taxon>Bacteria</taxon>
        <taxon>Bacillati</taxon>
        <taxon>Bacillota</taxon>
        <taxon>Bacilli</taxon>
        <taxon>Bacillales</taxon>
        <taxon>Paenibacillaceae</taxon>
        <taxon>Paenibacillus</taxon>
    </lineage>
</organism>
<sequence>MLKLQIPKNRIHELTRHLQSDYELDRLERGWEYFHKGRVAGLELKHGVEVHALVLEPNCEVIIDIDHFSKSECSCSTVRNCEHIAAVVFTLYASYARPELLLQQLKQAIMIRSRQQQIRSGGRTADKRQQDRLEPPTEEQSPVQWQRFFDQQFYGFSLSQQHSIELFHNAAKEKLAPYGEGWKSPLKELYDLHLLLFIMRKIEQFYQETKASYLSYYIETGCRTIGRKCQEELLRLTPTLDVEALTQSYSAEWKETLHLISESALSGKESPVSWPTVYRSVWWRMANLSSWIAEEQTRLQHMLQAKDLMPKRKDALLMADAHFAVIAGDDEAARRQMEQLSKREARDFFFYLHHCHKEQAWERMLAWLRWLLPVVQRAQQEELRQFCQYWMEAVGRQSDDAEWVSVMVALLPRTYNFYSAYLLKGRRYKAWIDLQLANRVSPNDLYSVDLQSVEKQNPALVLPLYHQAVERCIAGKNRTAYKSATKLLKKLNNLYKKLDRLNDWEDYIYRLAVKYSRLRALQEELRKGKWIP</sequence>
<dbReference type="STRING" id="162209.IJ22_44450"/>
<dbReference type="PATRIC" id="fig|162209.4.peg.4692"/>
<accession>A0A0U2INI9</accession>
<dbReference type="AlphaFoldDB" id="A0A0U2INI9"/>
<feature type="compositionally biased region" description="Basic and acidic residues" evidence="1">
    <location>
        <begin position="124"/>
        <end position="135"/>
    </location>
</feature>
<dbReference type="Proteomes" id="UP000061660">
    <property type="component" value="Chromosome"/>
</dbReference>
<name>A0A0U2INI9_9BACL</name>
<reference evidence="2 3" key="2">
    <citation type="journal article" date="2016" name="Genome Announc.">
        <title>Complete Genome Sequences of Two Interactive Moderate Thermophiles, Paenibacillus napthalenovorans 32O-Y and Paenibacillus sp. 32O-W.</title>
        <authorList>
            <person name="Butler R.R.III."/>
            <person name="Wang J."/>
            <person name="Stark B.C."/>
            <person name="Pombert J.F."/>
        </authorList>
    </citation>
    <scope>NUCLEOTIDE SEQUENCE [LARGE SCALE GENOMIC DNA]</scope>
    <source>
        <strain evidence="2 3">32O-Y</strain>
    </source>
</reference>